<gene>
    <name evidence="1" type="ORF">CDAR_537671</name>
</gene>
<dbReference type="Proteomes" id="UP001054837">
    <property type="component" value="Unassembled WGS sequence"/>
</dbReference>
<dbReference type="EMBL" id="BPLQ01000376">
    <property type="protein sequence ID" value="GIX70571.1"/>
    <property type="molecule type" value="Genomic_DNA"/>
</dbReference>
<sequence>MYSACMGEAESTSFFKKRYLVGGIPGVLQCSSQSDLSGAVEDDNHVSAGVRKWFFGMKLPLTVSNKINKRKRSAKICLPSEQAIKLHIAPYL</sequence>
<evidence type="ECO:0000313" key="1">
    <source>
        <dbReference type="EMBL" id="GIX70571.1"/>
    </source>
</evidence>
<dbReference type="AlphaFoldDB" id="A0AAV4MGN2"/>
<evidence type="ECO:0000313" key="2">
    <source>
        <dbReference type="Proteomes" id="UP001054837"/>
    </source>
</evidence>
<comment type="caution">
    <text evidence="1">The sequence shown here is derived from an EMBL/GenBank/DDBJ whole genome shotgun (WGS) entry which is preliminary data.</text>
</comment>
<protein>
    <submittedName>
        <fullName evidence="1">Uncharacterized protein</fullName>
    </submittedName>
</protein>
<keyword evidence="2" id="KW-1185">Reference proteome</keyword>
<proteinExistence type="predicted"/>
<name>A0AAV4MGN2_9ARAC</name>
<reference evidence="1 2" key="1">
    <citation type="submission" date="2021-06" db="EMBL/GenBank/DDBJ databases">
        <title>Caerostris darwini draft genome.</title>
        <authorList>
            <person name="Kono N."/>
            <person name="Arakawa K."/>
        </authorList>
    </citation>
    <scope>NUCLEOTIDE SEQUENCE [LARGE SCALE GENOMIC DNA]</scope>
</reference>
<organism evidence="1 2">
    <name type="scientific">Caerostris darwini</name>
    <dbReference type="NCBI Taxonomy" id="1538125"/>
    <lineage>
        <taxon>Eukaryota</taxon>
        <taxon>Metazoa</taxon>
        <taxon>Ecdysozoa</taxon>
        <taxon>Arthropoda</taxon>
        <taxon>Chelicerata</taxon>
        <taxon>Arachnida</taxon>
        <taxon>Araneae</taxon>
        <taxon>Araneomorphae</taxon>
        <taxon>Entelegynae</taxon>
        <taxon>Araneoidea</taxon>
        <taxon>Araneidae</taxon>
        <taxon>Caerostris</taxon>
    </lineage>
</organism>
<accession>A0AAV4MGN2</accession>